<comment type="cofactor">
    <cofactor evidence="7">
        <name>Mg(2+)</name>
        <dbReference type="ChEBI" id="CHEBI:18420"/>
    </cofactor>
</comment>
<evidence type="ECO:0000313" key="9">
    <source>
        <dbReference type="WBParaSite" id="ACAC_0000261201-mRNA-1"/>
    </source>
</evidence>
<protein>
    <recommendedName>
        <fullName evidence="5 7">5-formyltetrahydrofolate cyclo-ligase</fullName>
        <ecNumber evidence="5 7">6.3.3.2</ecNumber>
    </recommendedName>
</protein>
<dbReference type="GO" id="GO:0009396">
    <property type="term" value="P:folic acid-containing compound biosynthetic process"/>
    <property type="evidence" value="ECO:0007669"/>
    <property type="project" value="TreeGrafter"/>
</dbReference>
<evidence type="ECO:0000256" key="4">
    <source>
        <dbReference type="ARBA" id="ARBA00036539"/>
    </source>
</evidence>
<evidence type="ECO:0000256" key="3">
    <source>
        <dbReference type="ARBA" id="ARBA00022840"/>
    </source>
</evidence>
<dbReference type="GO" id="GO:0046872">
    <property type="term" value="F:metal ion binding"/>
    <property type="evidence" value="ECO:0007669"/>
    <property type="project" value="UniProtKB-KW"/>
</dbReference>
<dbReference type="PANTHER" id="PTHR23407:SF1">
    <property type="entry name" value="5-FORMYLTETRAHYDROFOLATE CYCLO-LIGASE"/>
    <property type="match status" value="1"/>
</dbReference>
<feature type="binding site" evidence="6">
    <location>
        <begin position="17"/>
        <end position="21"/>
    </location>
    <ligand>
        <name>ATP</name>
        <dbReference type="ChEBI" id="CHEBI:30616"/>
    </ligand>
</feature>
<dbReference type="STRING" id="6313.A0A0K0CYA5"/>
<keyword evidence="7" id="KW-0460">Magnesium</keyword>
<keyword evidence="2 6" id="KW-0547">Nucleotide-binding</keyword>
<keyword evidence="3 6" id="KW-0067">ATP-binding</keyword>
<dbReference type="Gene3D" id="3.40.50.10420">
    <property type="entry name" value="NagB/RpiA/CoA transferase-like"/>
    <property type="match status" value="1"/>
</dbReference>
<comment type="catalytic activity">
    <reaction evidence="4 7">
        <text>(6S)-5-formyl-5,6,7,8-tetrahydrofolate + ATP = (6R)-5,10-methenyltetrahydrofolate + ADP + phosphate</text>
        <dbReference type="Rhea" id="RHEA:10488"/>
        <dbReference type="ChEBI" id="CHEBI:30616"/>
        <dbReference type="ChEBI" id="CHEBI:43474"/>
        <dbReference type="ChEBI" id="CHEBI:57455"/>
        <dbReference type="ChEBI" id="CHEBI:57457"/>
        <dbReference type="ChEBI" id="CHEBI:456216"/>
        <dbReference type="EC" id="6.3.3.2"/>
    </reaction>
</comment>
<dbReference type="FunFam" id="3.40.50.10420:FF:000007">
    <property type="entry name" value="5-formyltetrahydrofolate cyclo-ligase"/>
    <property type="match status" value="1"/>
</dbReference>
<dbReference type="Proteomes" id="UP000035642">
    <property type="component" value="Unassembled WGS sequence"/>
</dbReference>
<feature type="binding site" evidence="6">
    <location>
        <position position="63"/>
    </location>
    <ligand>
        <name>substrate</name>
    </ligand>
</feature>
<organism evidence="8 9">
    <name type="scientific">Angiostrongylus cantonensis</name>
    <name type="common">Rat lungworm</name>
    <dbReference type="NCBI Taxonomy" id="6313"/>
    <lineage>
        <taxon>Eukaryota</taxon>
        <taxon>Metazoa</taxon>
        <taxon>Ecdysozoa</taxon>
        <taxon>Nematoda</taxon>
        <taxon>Chromadorea</taxon>
        <taxon>Rhabditida</taxon>
        <taxon>Rhabditina</taxon>
        <taxon>Rhabditomorpha</taxon>
        <taxon>Strongyloidea</taxon>
        <taxon>Metastrongylidae</taxon>
        <taxon>Angiostrongylus</taxon>
    </lineage>
</organism>
<dbReference type="SUPFAM" id="SSF100950">
    <property type="entry name" value="NagB/RpiA/CoA transferase-like"/>
    <property type="match status" value="1"/>
</dbReference>
<dbReference type="Pfam" id="PF01812">
    <property type="entry name" value="5-FTHF_cyc-lig"/>
    <property type="match status" value="1"/>
</dbReference>
<evidence type="ECO:0000256" key="7">
    <source>
        <dbReference type="RuleBase" id="RU361279"/>
    </source>
</evidence>
<dbReference type="InterPro" id="IPR024185">
    <property type="entry name" value="FTHF_cligase-like_sf"/>
</dbReference>
<evidence type="ECO:0000256" key="5">
    <source>
        <dbReference type="ARBA" id="ARBA00038966"/>
    </source>
</evidence>
<dbReference type="GO" id="GO:0005739">
    <property type="term" value="C:mitochondrion"/>
    <property type="evidence" value="ECO:0007669"/>
    <property type="project" value="TreeGrafter"/>
</dbReference>
<accession>A0A0K0CYA5</accession>
<keyword evidence="7" id="KW-0479">Metal-binding</keyword>
<dbReference type="PIRSF" id="PIRSF006806">
    <property type="entry name" value="FTHF_cligase"/>
    <property type="match status" value="1"/>
</dbReference>
<evidence type="ECO:0000256" key="6">
    <source>
        <dbReference type="PIRSR" id="PIRSR006806-1"/>
    </source>
</evidence>
<comment type="similarity">
    <text evidence="1 7">Belongs to the 5-formyltetrahydrofolate cyclo-ligase family.</text>
</comment>
<reference evidence="8" key="1">
    <citation type="submission" date="2012-09" db="EMBL/GenBank/DDBJ databases">
        <authorList>
            <person name="Martin A.A."/>
        </authorList>
    </citation>
    <scope>NUCLEOTIDE SEQUENCE</scope>
</reference>
<evidence type="ECO:0000313" key="8">
    <source>
        <dbReference type="Proteomes" id="UP000035642"/>
    </source>
</evidence>
<dbReference type="EC" id="6.3.3.2" evidence="5 7"/>
<dbReference type="AlphaFoldDB" id="A0A0K0CYA5"/>
<proteinExistence type="inferred from homology"/>
<sequence length="206" mass="23848">MLSTKKPWLTDSKSLRKKELRQEVGARLAKIPPEEVRRQSDIVVKKVLSSEWFNNANRICVYLHTAGEIETDRIVEKSLEQGKQLFIPQFIRKDPQMRMLRVPTLRDFKELKPTLWGIRQPAVEQHWENYEESGSLDLIIVPGVAFTLTGDRLGHGMGYYDRALVRHQQRFGTMPIRYGLALREQIVDVVPLAETDVRLDGVIRAE</sequence>
<dbReference type="InterPro" id="IPR037171">
    <property type="entry name" value="NagB/RpiA_transferase-like"/>
</dbReference>
<reference evidence="9" key="2">
    <citation type="submission" date="2017-02" db="UniProtKB">
        <authorList>
            <consortium name="WormBaseParasite"/>
        </authorList>
    </citation>
    <scope>IDENTIFICATION</scope>
</reference>
<evidence type="ECO:0000256" key="2">
    <source>
        <dbReference type="ARBA" id="ARBA00022741"/>
    </source>
</evidence>
<evidence type="ECO:0000256" key="1">
    <source>
        <dbReference type="ARBA" id="ARBA00010638"/>
    </source>
</evidence>
<dbReference type="GO" id="GO:0005524">
    <property type="term" value="F:ATP binding"/>
    <property type="evidence" value="ECO:0007669"/>
    <property type="project" value="UniProtKB-KW"/>
</dbReference>
<dbReference type="NCBIfam" id="TIGR02727">
    <property type="entry name" value="MTHFS_bact"/>
    <property type="match status" value="1"/>
</dbReference>
<dbReference type="GO" id="GO:0030272">
    <property type="term" value="F:5-formyltetrahydrofolate cyclo-ligase activity"/>
    <property type="evidence" value="ECO:0007669"/>
    <property type="project" value="UniProtKB-EC"/>
</dbReference>
<feature type="binding site" evidence="6">
    <location>
        <begin position="152"/>
        <end position="160"/>
    </location>
    <ligand>
        <name>ATP</name>
        <dbReference type="ChEBI" id="CHEBI:30616"/>
    </ligand>
</feature>
<dbReference type="PANTHER" id="PTHR23407">
    <property type="entry name" value="ATPASE INHIBITOR/5-FORMYLTETRAHYDROFOLATE CYCLO-LIGASE"/>
    <property type="match status" value="1"/>
</dbReference>
<dbReference type="InterPro" id="IPR002698">
    <property type="entry name" value="FTHF_cligase"/>
</dbReference>
<dbReference type="GO" id="GO:0035999">
    <property type="term" value="P:tetrahydrofolate interconversion"/>
    <property type="evidence" value="ECO:0007669"/>
    <property type="project" value="TreeGrafter"/>
</dbReference>
<dbReference type="WBParaSite" id="ACAC_0000261201-mRNA-1">
    <property type="protein sequence ID" value="ACAC_0000261201-mRNA-1"/>
    <property type="gene ID" value="ACAC_0000261201"/>
</dbReference>
<keyword evidence="8" id="KW-1185">Reference proteome</keyword>
<feature type="binding site" evidence="6">
    <location>
        <position position="68"/>
    </location>
    <ligand>
        <name>substrate</name>
    </ligand>
</feature>
<name>A0A0K0CYA5_ANGCA</name>